<dbReference type="PROSITE" id="PS50949">
    <property type="entry name" value="HTH_GNTR"/>
    <property type="match status" value="1"/>
</dbReference>
<evidence type="ECO:0000256" key="3">
    <source>
        <dbReference type="ARBA" id="ARBA00023163"/>
    </source>
</evidence>
<accession>A0A160FP77</accession>
<dbReference type="Gene3D" id="3.40.1410.10">
    <property type="entry name" value="Chorismate lyase-like"/>
    <property type="match status" value="1"/>
</dbReference>
<keyword evidence="2" id="KW-0238">DNA-binding</keyword>
<keyword evidence="6" id="KW-1185">Reference proteome</keyword>
<dbReference type="InterPro" id="IPR011663">
    <property type="entry name" value="UTRA"/>
</dbReference>
<dbReference type="GO" id="GO:0003700">
    <property type="term" value="F:DNA-binding transcription factor activity"/>
    <property type="evidence" value="ECO:0007669"/>
    <property type="project" value="InterPro"/>
</dbReference>
<dbReference type="GO" id="GO:0045892">
    <property type="term" value="P:negative regulation of DNA-templated transcription"/>
    <property type="evidence" value="ECO:0007669"/>
    <property type="project" value="TreeGrafter"/>
</dbReference>
<protein>
    <submittedName>
        <fullName evidence="5">GntR family transcriptional regulator</fullName>
    </submittedName>
</protein>
<evidence type="ECO:0000313" key="5">
    <source>
        <dbReference type="EMBL" id="ANB74585.1"/>
    </source>
</evidence>
<dbReference type="SUPFAM" id="SSF64288">
    <property type="entry name" value="Chorismate lyase-like"/>
    <property type="match status" value="1"/>
</dbReference>
<dbReference type="KEGG" id="buz:AYM40_06775"/>
<dbReference type="AlphaFoldDB" id="A0A160FP77"/>
<dbReference type="InterPro" id="IPR036390">
    <property type="entry name" value="WH_DNA-bd_sf"/>
</dbReference>
<name>A0A160FP77_9BURK</name>
<dbReference type="GO" id="GO:0003677">
    <property type="term" value="F:DNA binding"/>
    <property type="evidence" value="ECO:0007669"/>
    <property type="project" value="UniProtKB-KW"/>
</dbReference>
<dbReference type="Pfam" id="PF07702">
    <property type="entry name" value="UTRA"/>
    <property type="match status" value="1"/>
</dbReference>
<dbReference type="InterPro" id="IPR050679">
    <property type="entry name" value="Bact_HTH_transcr_reg"/>
</dbReference>
<feature type="domain" description="HTH gntR-type" evidence="4">
    <location>
        <begin position="20"/>
        <end position="88"/>
    </location>
</feature>
<reference evidence="5 6" key="1">
    <citation type="journal article" date="2016" name="Gene">
        <title>PacBio SMRT assembly of a complex multi-replicon genome reveals chlorocatechol degradative operon in a region of genome plasticity.</title>
        <authorList>
            <person name="Ricker N."/>
            <person name="Shen S.Y."/>
            <person name="Goordial J."/>
            <person name="Jin S."/>
            <person name="Fulthorpe R.R."/>
        </authorList>
    </citation>
    <scope>NUCLEOTIDE SEQUENCE [LARGE SCALE GENOMIC DNA]</scope>
    <source>
        <strain evidence="5 6">OLGA172</strain>
    </source>
</reference>
<dbReference type="InterPro" id="IPR036388">
    <property type="entry name" value="WH-like_DNA-bd_sf"/>
</dbReference>
<dbReference type="SMART" id="SM00866">
    <property type="entry name" value="UTRA"/>
    <property type="match status" value="1"/>
</dbReference>
<dbReference type="SMART" id="SM00345">
    <property type="entry name" value="HTH_GNTR"/>
    <property type="match status" value="1"/>
</dbReference>
<dbReference type="RefSeq" id="WP_063497881.1">
    <property type="nucleotide sequence ID" value="NZ_CP014578.1"/>
</dbReference>
<dbReference type="SUPFAM" id="SSF46785">
    <property type="entry name" value="Winged helix' DNA-binding domain"/>
    <property type="match status" value="1"/>
</dbReference>
<keyword evidence="3" id="KW-0804">Transcription</keyword>
<dbReference type="PANTHER" id="PTHR44846">
    <property type="entry name" value="MANNOSYL-D-GLYCERATE TRANSPORT/METABOLISM SYSTEM REPRESSOR MNGR-RELATED"/>
    <property type="match status" value="1"/>
</dbReference>
<proteinExistence type="predicted"/>
<keyword evidence="1" id="KW-0805">Transcription regulation</keyword>
<dbReference type="EMBL" id="CP014578">
    <property type="protein sequence ID" value="ANB74585.1"/>
    <property type="molecule type" value="Genomic_DNA"/>
</dbReference>
<dbReference type="PRINTS" id="PR00035">
    <property type="entry name" value="HTHGNTR"/>
</dbReference>
<organism evidence="5 6">
    <name type="scientific">Paraburkholderia phytofirmans OLGA172</name>
    <dbReference type="NCBI Taxonomy" id="1417228"/>
    <lineage>
        <taxon>Bacteria</taxon>
        <taxon>Pseudomonadati</taxon>
        <taxon>Pseudomonadota</taxon>
        <taxon>Betaproteobacteria</taxon>
        <taxon>Burkholderiales</taxon>
        <taxon>Burkholderiaceae</taxon>
        <taxon>Paraburkholderia</taxon>
    </lineage>
</organism>
<dbReference type="CDD" id="cd07377">
    <property type="entry name" value="WHTH_GntR"/>
    <property type="match status" value="1"/>
</dbReference>
<gene>
    <name evidence="5" type="ORF">AYM40_06775</name>
</gene>
<dbReference type="Gene3D" id="1.10.10.10">
    <property type="entry name" value="Winged helix-like DNA-binding domain superfamily/Winged helix DNA-binding domain"/>
    <property type="match status" value="1"/>
</dbReference>
<dbReference type="InterPro" id="IPR028978">
    <property type="entry name" value="Chorismate_lyase_/UTRA_dom_sf"/>
</dbReference>
<dbReference type="InterPro" id="IPR000524">
    <property type="entry name" value="Tscrpt_reg_HTH_GntR"/>
</dbReference>
<dbReference type="PANTHER" id="PTHR44846:SF1">
    <property type="entry name" value="MANNOSYL-D-GLYCERATE TRANSPORT_METABOLISM SYSTEM REPRESSOR MNGR-RELATED"/>
    <property type="match status" value="1"/>
</dbReference>
<dbReference type="OrthoDB" id="7363114at2"/>
<evidence type="ECO:0000259" key="4">
    <source>
        <dbReference type="PROSITE" id="PS50949"/>
    </source>
</evidence>
<evidence type="ECO:0000313" key="6">
    <source>
        <dbReference type="Proteomes" id="UP000076852"/>
    </source>
</evidence>
<sequence>MAINTAAVVPERLARSAGQQPLYSTLADILSREIHEGKYLPASTLPSEKELTERYGVSRQTVRFALRMLRDKGLISSYPGIGTIVREPMQKQGRFNAVNSTEDLLQFVGNTEMHALAIREVVVDGPLAEQIECKPGLLMSEATFLRKTPGSDLPMSYVRIYVPPRFAAAQVKPAVSNSPVYQNIEKMFNLRVSEIRQDVTATVLDEELAEVLQAPVGEAALQITRFYYDANQSLVQVTVSYYPRSRYTQSARFRVADDEA</sequence>
<dbReference type="STRING" id="1804984.AYM40_06775"/>
<dbReference type="Proteomes" id="UP000076852">
    <property type="component" value="Chromosome 1"/>
</dbReference>
<evidence type="ECO:0000256" key="1">
    <source>
        <dbReference type="ARBA" id="ARBA00023015"/>
    </source>
</evidence>
<dbReference type="Pfam" id="PF00392">
    <property type="entry name" value="GntR"/>
    <property type="match status" value="1"/>
</dbReference>
<evidence type="ECO:0000256" key="2">
    <source>
        <dbReference type="ARBA" id="ARBA00023125"/>
    </source>
</evidence>